<feature type="region of interest" description="Disordered" evidence="1">
    <location>
        <begin position="21"/>
        <end position="48"/>
    </location>
</feature>
<evidence type="ECO:0000313" key="2">
    <source>
        <dbReference type="EMBL" id="GIL40174.1"/>
    </source>
</evidence>
<gene>
    <name evidence="2" type="ORF">TMPK1_24110</name>
</gene>
<accession>A0A8S8XBU4</accession>
<dbReference type="AlphaFoldDB" id="A0A8S8XBU4"/>
<evidence type="ECO:0000256" key="1">
    <source>
        <dbReference type="SAM" id="MobiDB-lite"/>
    </source>
</evidence>
<proteinExistence type="predicted"/>
<reference evidence="2" key="1">
    <citation type="submission" date="2021-02" db="EMBL/GenBank/DDBJ databases">
        <title>Genome sequence of Rhodospirillales sp. strain TMPK1 isolated from soil.</title>
        <authorList>
            <person name="Nakai R."/>
            <person name="Kusada H."/>
            <person name="Tamaki H."/>
        </authorList>
    </citation>
    <scope>NUCLEOTIDE SEQUENCE</scope>
    <source>
        <strain evidence="2">TMPK1</strain>
    </source>
</reference>
<sequence length="70" mass="7583">MSETPLRAALERLDEMIDRMEASLARREAQLPQTGPDGGAGEPRKADPRLALAADRLDRVIAKLEAASRG</sequence>
<dbReference type="EMBL" id="BOPV01000001">
    <property type="protein sequence ID" value="GIL40174.1"/>
    <property type="molecule type" value="Genomic_DNA"/>
</dbReference>
<protein>
    <submittedName>
        <fullName evidence="2">Uncharacterized protein</fullName>
    </submittedName>
</protein>
<dbReference type="Proteomes" id="UP000681075">
    <property type="component" value="Unassembled WGS sequence"/>
</dbReference>
<organism evidence="2 3">
    <name type="scientific">Roseiterribacter gracilis</name>
    <dbReference type="NCBI Taxonomy" id="2812848"/>
    <lineage>
        <taxon>Bacteria</taxon>
        <taxon>Pseudomonadati</taxon>
        <taxon>Pseudomonadota</taxon>
        <taxon>Alphaproteobacteria</taxon>
        <taxon>Rhodospirillales</taxon>
        <taxon>Roseiterribacteraceae</taxon>
        <taxon>Roseiterribacter</taxon>
    </lineage>
</organism>
<evidence type="ECO:0000313" key="3">
    <source>
        <dbReference type="Proteomes" id="UP000681075"/>
    </source>
</evidence>
<keyword evidence="3" id="KW-1185">Reference proteome</keyword>
<comment type="caution">
    <text evidence="2">The sequence shown here is derived from an EMBL/GenBank/DDBJ whole genome shotgun (WGS) entry which is preliminary data.</text>
</comment>
<dbReference type="RefSeq" id="WP_420243283.1">
    <property type="nucleotide sequence ID" value="NZ_BOPV01000001.1"/>
</dbReference>
<name>A0A8S8XBU4_9PROT</name>